<sequence length="120" mass="13517">MIHGKQFTCSHLVVNGHLAEQTNMDAELCCDECYDCASDGNVKCQSRKQDPVIVARYSLGIPKDTGMINFNLDLIHIADKRFSQSIIVIHAQVNAVYGRRDSFVHFPCSGIKRRMCLLLM</sequence>
<evidence type="ECO:0000313" key="1">
    <source>
        <dbReference type="EMBL" id="AAZ80700.1"/>
    </source>
</evidence>
<reference evidence="1 2" key="1">
    <citation type="journal article" date="2006" name="J. Virol.">
        <title>Genomic sequence of rhesus cytomegalovirus 180.92: insights into the coding potential of rhesus cytomegalovirus.</title>
        <authorList>
            <person name="Rivailler P."/>
            <person name="Kaur A."/>
            <person name="Johnson R.P."/>
            <person name="Wang F."/>
        </authorList>
    </citation>
    <scope>NUCLEOTIDE SEQUENCE [LARGE SCALE GENOMIC DNA]</scope>
    <source>
        <strain evidence="1">CMV 180.92</strain>
    </source>
</reference>
<proteinExistence type="predicted"/>
<protein>
    <submittedName>
        <fullName evidence="1">Rh183</fullName>
    </submittedName>
</protein>
<evidence type="ECO:0000313" key="2">
    <source>
        <dbReference type="Proteomes" id="UP000115582"/>
    </source>
</evidence>
<accession>Q2FAB5</accession>
<dbReference type="Proteomes" id="UP000115582">
    <property type="component" value="Segment"/>
</dbReference>
<organism evidence="1 2">
    <name type="scientific">Rhesus cytomegalovirus (strain 68-1)</name>
    <name type="common">RhCMV</name>
    <dbReference type="NCBI Taxonomy" id="47929"/>
    <lineage>
        <taxon>Viruses</taxon>
        <taxon>Duplodnaviria</taxon>
        <taxon>Heunggongvirae</taxon>
        <taxon>Peploviricota</taxon>
        <taxon>Herviviricetes</taxon>
        <taxon>Herpesvirales</taxon>
        <taxon>Orthoherpesviridae</taxon>
        <taxon>Betaherpesvirinae</taxon>
        <taxon>Cytomegalovirus</taxon>
        <taxon>Cytomegalovirus macacinebeta3</taxon>
    </lineage>
</organism>
<name>Q2FAB5_RHCM6</name>
<organismHost>
    <name type="scientific">Macaca mulatta</name>
    <name type="common">Rhesus macaque</name>
    <dbReference type="NCBI Taxonomy" id="9544"/>
</organismHost>
<dbReference type="EMBL" id="DQ120516">
    <property type="protein sequence ID" value="AAZ80700.1"/>
    <property type="molecule type" value="Genomic_DNA"/>
</dbReference>